<proteinExistence type="predicted"/>
<dbReference type="SUPFAM" id="SSF53756">
    <property type="entry name" value="UDP-Glycosyltransferase/glycogen phosphorylase"/>
    <property type="match status" value="1"/>
</dbReference>
<dbReference type="AlphaFoldDB" id="A0A1B7IHP2"/>
<dbReference type="CDD" id="cd03801">
    <property type="entry name" value="GT4_PimA-like"/>
    <property type="match status" value="1"/>
</dbReference>
<dbReference type="EMBL" id="LXER01000032">
    <property type="protein sequence ID" value="OAT28945.1"/>
    <property type="molecule type" value="Genomic_DNA"/>
</dbReference>
<evidence type="ECO:0000313" key="3">
    <source>
        <dbReference type="Proteomes" id="UP000078410"/>
    </source>
</evidence>
<gene>
    <name evidence="2" type="ORF">M975_3592</name>
</gene>
<reference evidence="2 3" key="1">
    <citation type="submission" date="2016-04" db="EMBL/GenBank/DDBJ databases">
        <title>ATOL: Assembling a taxonomically balanced genome-scale reconstruction of the evolutionary history of the Enterobacteriaceae.</title>
        <authorList>
            <person name="Plunkett G.III."/>
            <person name="Neeno-Eckwall E.C."/>
            <person name="Glasner J.D."/>
            <person name="Perna N.T."/>
        </authorList>
    </citation>
    <scope>NUCLEOTIDE SEQUENCE [LARGE SCALE GENOMIC DNA]</scope>
    <source>
        <strain evidence="2 3">ATCC 51605</strain>
    </source>
</reference>
<dbReference type="PATRIC" id="fig|1354251.4.peg.3694"/>
<keyword evidence="1 2" id="KW-0808">Transferase</keyword>
<protein>
    <submittedName>
        <fullName evidence="2">Glycosyltransferase</fullName>
    </submittedName>
</protein>
<dbReference type="PANTHER" id="PTHR46401">
    <property type="entry name" value="GLYCOSYLTRANSFERASE WBBK-RELATED"/>
    <property type="match status" value="1"/>
</dbReference>
<dbReference type="GO" id="GO:0016757">
    <property type="term" value="F:glycosyltransferase activity"/>
    <property type="evidence" value="ECO:0007669"/>
    <property type="project" value="TreeGrafter"/>
</dbReference>
<dbReference type="Proteomes" id="UP000078410">
    <property type="component" value="Unassembled WGS sequence"/>
</dbReference>
<evidence type="ECO:0000313" key="2">
    <source>
        <dbReference type="EMBL" id="OAT28945.1"/>
    </source>
</evidence>
<evidence type="ECO:0000256" key="1">
    <source>
        <dbReference type="ARBA" id="ARBA00022679"/>
    </source>
</evidence>
<dbReference type="RefSeq" id="WP_064561264.1">
    <property type="nucleotide sequence ID" value="NZ_LXER01000032.1"/>
</dbReference>
<comment type="caution">
    <text evidence="2">The sequence shown here is derived from an EMBL/GenBank/DDBJ whole genome shotgun (WGS) entry which is preliminary data.</text>
</comment>
<keyword evidence="3" id="KW-1185">Reference proteome</keyword>
<dbReference type="Pfam" id="PF13692">
    <property type="entry name" value="Glyco_trans_1_4"/>
    <property type="match status" value="1"/>
</dbReference>
<sequence>MNKNILFLASSLQRGGPINQLFELVSSKVFQNCGSTISIVSLSPLDVKESRALDFMKLGCHVESFNNDSYNFLKISTKIVSFIKTNDIDVVVSQGIRSDISLSLVLNKIKAKCYCILHNYIGPDYKLTYGKLLSRLMTSFHLYAFRRLNIISVSKSVADYVKQNYNLTSTPIKNGVRSVDYTPSALEHHPIKLIYVGIVNQRKRVKELVECCNQLEKDSVTLSVVGKCECNDLNKKDKNATYLGQRNDIPYLLSQHHIFVSFSAFEGLPMAALEALATGTPCILSDIPPHTEIIGLSPNFGCICDINDPKSLREAIKHCLTLNPLDIKNDFDLFLSSEVMASSYQRILMK</sequence>
<organism evidence="2 3">
    <name type="scientific">Buttiauxella brennerae ATCC 51605</name>
    <dbReference type="NCBI Taxonomy" id="1354251"/>
    <lineage>
        <taxon>Bacteria</taxon>
        <taxon>Pseudomonadati</taxon>
        <taxon>Pseudomonadota</taxon>
        <taxon>Gammaproteobacteria</taxon>
        <taxon>Enterobacterales</taxon>
        <taxon>Enterobacteriaceae</taxon>
        <taxon>Buttiauxella</taxon>
    </lineage>
</organism>
<name>A0A1B7IHP2_9ENTR</name>
<dbReference type="PANTHER" id="PTHR46401:SF2">
    <property type="entry name" value="GLYCOSYLTRANSFERASE WBBK-RELATED"/>
    <property type="match status" value="1"/>
</dbReference>
<dbReference type="Gene3D" id="3.40.50.2000">
    <property type="entry name" value="Glycogen Phosphorylase B"/>
    <property type="match status" value="2"/>
</dbReference>
<accession>A0A1B7IHP2</accession>